<dbReference type="EMBL" id="MSZU01000074">
    <property type="protein sequence ID" value="OMP88997.1"/>
    <property type="molecule type" value="Genomic_DNA"/>
</dbReference>
<evidence type="ECO:0000313" key="12">
    <source>
        <dbReference type="Proteomes" id="UP000034182"/>
    </source>
</evidence>
<evidence type="ECO:0000256" key="8">
    <source>
        <dbReference type="ARBA" id="ARBA00023136"/>
    </source>
</evidence>
<keyword evidence="6" id="KW-0249">Electron transport</keyword>
<evidence type="ECO:0000256" key="5">
    <source>
        <dbReference type="ARBA" id="ARBA00022792"/>
    </source>
</evidence>
<dbReference type="EMBL" id="JAJVCZ030000003">
    <property type="protein sequence ID" value="KAL0261947.1"/>
    <property type="molecule type" value="Genomic_DNA"/>
</dbReference>
<dbReference type="PANTHER" id="PTHR12653:SF0">
    <property type="entry name" value="NADH DEHYDROGENASE [UBIQUINONE] 1 ALPHA SUBCOMPLEX SUBUNIT 5"/>
    <property type="match status" value="1"/>
</dbReference>
<evidence type="ECO:0000313" key="10">
    <source>
        <dbReference type="EMBL" id="KKY16177.1"/>
    </source>
</evidence>
<evidence type="ECO:0000313" key="11">
    <source>
        <dbReference type="EMBL" id="OMP88997.1"/>
    </source>
</evidence>
<gene>
    <name evidence="11" type="ORF">BK809_0005718</name>
    <name evidence="9" type="ORF">SLS55_003382</name>
    <name evidence="10" type="ORF">UCDDS831_g07269</name>
</gene>
<comment type="subcellular location">
    <subcellularLocation>
        <location evidence="1">Mitochondrion inner membrane</location>
        <topology evidence="1">Peripheral membrane protein</topology>
        <orientation evidence="1">Matrix side</orientation>
    </subcellularLocation>
</comment>
<evidence type="ECO:0000313" key="14">
    <source>
        <dbReference type="Proteomes" id="UP001430584"/>
    </source>
</evidence>
<evidence type="ECO:0000256" key="7">
    <source>
        <dbReference type="ARBA" id="ARBA00023128"/>
    </source>
</evidence>
<dbReference type="AlphaFoldDB" id="A0A0G2DZ83"/>
<keyword evidence="14" id="KW-1185">Reference proteome</keyword>
<dbReference type="EMBL" id="LAQI01000174">
    <property type="protein sequence ID" value="KKY16177.1"/>
    <property type="molecule type" value="Genomic_DNA"/>
</dbReference>
<dbReference type="Pfam" id="PF04716">
    <property type="entry name" value="ETC_C1_NDUFA5"/>
    <property type="match status" value="1"/>
</dbReference>
<accession>A0A0G2DZ83</accession>
<organism evidence="10 12">
    <name type="scientific">Diplodia seriata</name>
    <dbReference type="NCBI Taxonomy" id="420778"/>
    <lineage>
        <taxon>Eukaryota</taxon>
        <taxon>Fungi</taxon>
        <taxon>Dikarya</taxon>
        <taxon>Ascomycota</taxon>
        <taxon>Pezizomycotina</taxon>
        <taxon>Dothideomycetes</taxon>
        <taxon>Dothideomycetes incertae sedis</taxon>
        <taxon>Botryosphaeriales</taxon>
        <taxon>Botryosphaeriaceae</taxon>
        <taxon>Diplodia</taxon>
    </lineage>
</organism>
<dbReference type="OrthoDB" id="286811at2759"/>
<dbReference type="STRING" id="420778.A0A0G2DZ83"/>
<comment type="similarity">
    <text evidence="2">Belongs to the complex I NDUFA5 subunit family.</text>
</comment>
<proteinExistence type="inferred from homology"/>
<keyword evidence="3" id="KW-0813">Transport</keyword>
<reference evidence="9 14" key="4">
    <citation type="submission" date="2024-02" db="EMBL/GenBank/DDBJ databases">
        <title>De novo assembly and annotation of 12 fungi associated with fruit tree decline syndrome in Ontario, Canada.</title>
        <authorList>
            <person name="Sulman M."/>
            <person name="Ellouze W."/>
            <person name="Ilyukhin E."/>
        </authorList>
    </citation>
    <scope>NUCLEOTIDE SEQUENCE [LARGE SCALE GENOMIC DNA]</scope>
    <source>
        <strain evidence="9 14">FDS-637</strain>
    </source>
</reference>
<dbReference type="GO" id="GO:0022904">
    <property type="term" value="P:respiratory electron transport chain"/>
    <property type="evidence" value="ECO:0007669"/>
    <property type="project" value="InterPro"/>
</dbReference>
<dbReference type="InterPro" id="IPR006806">
    <property type="entry name" value="NDUFA5"/>
</dbReference>
<reference evidence="11 13" key="3">
    <citation type="submission" date="2017-01" db="EMBL/GenBank/DDBJ databases">
        <title>Draft genome sequence of Diplodia seriata F98.1, a fungal species involved in grapevine trunk diseases.</title>
        <authorList>
            <person name="Robert-Siegwald G."/>
            <person name="Vallet J."/>
            <person name="Abou-Mansour E."/>
            <person name="Xu J."/>
            <person name="Rey P."/>
            <person name="Bertsch C."/>
            <person name="Rego C."/>
            <person name="Larignon P."/>
            <person name="Fontaine F."/>
            <person name="Lebrun M.-H."/>
        </authorList>
    </citation>
    <scope>NUCLEOTIDE SEQUENCE [LARGE SCALE GENOMIC DNA]</scope>
    <source>
        <strain evidence="11 13">F98.1</strain>
    </source>
</reference>
<dbReference type="Proteomes" id="UP001430584">
    <property type="component" value="Unassembled WGS sequence"/>
</dbReference>
<dbReference type="Proteomes" id="UP000190776">
    <property type="component" value="Unassembled WGS sequence"/>
</dbReference>
<keyword evidence="10" id="KW-0830">Ubiquinone</keyword>
<evidence type="ECO:0000256" key="3">
    <source>
        <dbReference type="ARBA" id="ARBA00022448"/>
    </source>
</evidence>
<keyword evidence="7" id="KW-0496">Mitochondrion</keyword>
<dbReference type="GO" id="GO:0005743">
    <property type="term" value="C:mitochondrial inner membrane"/>
    <property type="evidence" value="ECO:0007669"/>
    <property type="project" value="UniProtKB-SubCell"/>
</dbReference>
<reference evidence="10 12" key="1">
    <citation type="submission" date="2015-03" db="EMBL/GenBank/DDBJ databases">
        <authorList>
            <person name="Morales-Cruz A."/>
            <person name="Amrine K.C."/>
            <person name="Cantu D."/>
        </authorList>
    </citation>
    <scope>NUCLEOTIDE SEQUENCE [LARGE SCALE GENOMIC DNA]</scope>
    <source>
        <strain evidence="10">DS831</strain>
    </source>
</reference>
<reference evidence="10 12" key="2">
    <citation type="submission" date="2015-05" db="EMBL/GenBank/DDBJ databases">
        <title>Distinctive expansion of gene families associated with plant cell wall degradation and secondary metabolism in the genomes of grapevine trunk pathogens.</title>
        <authorList>
            <person name="Lawrence D.P."/>
            <person name="Travadon R."/>
            <person name="Rolshausen P.E."/>
            <person name="Baumgartner K."/>
        </authorList>
    </citation>
    <scope>NUCLEOTIDE SEQUENCE [LARGE SCALE GENOMIC DNA]</scope>
    <source>
        <strain evidence="10">DS831</strain>
    </source>
</reference>
<name>A0A0G2DZ83_9PEZI</name>
<sequence length="239" mass="27061">MRPALRLLAAVKPVGRVLEPGAPTGLCGLYTHPAPRSTLVYLYSKTLDRLNQFPESSVYRQSTEALTRRRLNIIERIEPAGLKEWEERVQKEINANPDAFEKHGVAVRQTADGRSFVTVRELPEVDEREEEWDGELDTEPALEGVRTPAEKKGQKHAFGYGRPENLEKAQALRVEKEPSLTAEQISAAEKEIGAGLIEEVIQVAEGELRLANEMLKDKVWEELCEKPAEGQWSYFERKQ</sequence>
<evidence type="ECO:0000256" key="6">
    <source>
        <dbReference type="ARBA" id="ARBA00022982"/>
    </source>
</evidence>
<evidence type="ECO:0000256" key="1">
    <source>
        <dbReference type="ARBA" id="ARBA00004443"/>
    </source>
</evidence>
<protein>
    <submittedName>
        <fullName evidence="11">NADH-ubiquinone oxidoreductase 29.9 kDa subunit, mitochondrial</fullName>
    </submittedName>
    <submittedName>
        <fullName evidence="10">Putative nadh-ubiquinone oxidoreductase</fullName>
    </submittedName>
</protein>
<evidence type="ECO:0000256" key="2">
    <source>
        <dbReference type="ARBA" id="ARBA00010261"/>
    </source>
</evidence>
<evidence type="ECO:0000256" key="4">
    <source>
        <dbReference type="ARBA" id="ARBA00022660"/>
    </source>
</evidence>
<dbReference type="Proteomes" id="UP000034182">
    <property type="component" value="Unassembled WGS sequence"/>
</dbReference>
<evidence type="ECO:0000313" key="13">
    <source>
        <dbReference type="Proteomes" id="UP000190776"/>
    </source>
</evidence>
<dbReference type="PANTHER" id="PTHR12653">
    <property type="entry name" value="NADH-UBIQUINONE OXIDOREDUCTASE 13 KD-B SUBUNIT"/>
    <property type="match status" value="1"/>
</dbReference>
<evidence type="ECO:0000313" key="9">
    <source>
        <dbReference type="EMBL" id="KAL0261947.1"/>
    </source>
</evidence>
<keyword evidence="8" id="KW-0472">Membrane</keyword>
<comment type="caution">
    <text evidence="10">The sequence shown here is derived from an EMBL/GenBank/DDBJ whole genome shotgun (WGS) entry which is preliminary data.</text>
</comment>
<keyword evidence="4" id="KW-0679">Respiratory chain</keyword>
<keyword evidence="5" id="KW-0999">Mitochondrion inner membrane</keyword>